<evidence type="ECO:0000313" key="4">
    <source>
        <dbReference type="Proteomes" id="UP000694388"/>
    </source>
</evidence>
<accession>A0A8C4QNQ7</accession>
<dbReference type="GO" id="GO:0005737">
    <property type="term" value="C:cytoplasm"/>
    <property type="evidence" value="ECO:0007669"/>
    <property type="project" value="TreeGrafter"/>
</dbReference>
<dbReference type="SMART" id="SM00516">
    <property type="entry name" value="SEC14"/>
    <property type="match status" value="1"/>
</dbReference>
<dbReference type="PANTHER" id="PTHR22826:SF211">
    <property type="entry name" value="LD43457P"/>
    <property type="match status" value="1"/>
</dbReference>
<evidence type="ECO:0000313" key="3">
    <source>
        <dbReference type="Ensembl" id="ENSEBUP00000018070.1"/>
    </source>
</evidence>
<proteinExistence type="predicted"/>
<reference evidence="3" key="2">
    <citation type="submission" date="2025-09" db="UniProtKB">
        <authorList>
            <consortium name="Ensembl"/>
        </authorList>
    </citation>
    <scope>IDENTIFICATION</scope>
</reference>
<reference evidence="3" key="1">
    <citation type="submission" date="2025-08" db="UniProtKB">
        <authorList>
            <consortium name="Ensembl"/>
        </authorList>
    </citation>
    <scope>IDENTIFICATION</scope>
</reference>
<evidence type="ECO:0000259" key="2">
    <source>
        <dbReference type="PROSITE" id="PS50191"/>
    </source>
</evidence>
<protein>
    <recommendedName>
        <fullName evidence="2">CRAL-TRIO domain-containing protein</fullName>
    </recommendedName>
</protein>
<dbReference type="CDD" id="cd00170">
    <property type="entry name" value="SEC14"/>
    <property type="match status" value="1"/>
</dbReference>
<dbReference type="PANTHER" id="PTHR22826">
    <property type="entry name" value="RHO GUANINE EXCHANGE FACTOR-RELATED"/>
    <property type="match status" value="1"/>
</dbReference>
<dbReference type="OMA" id="RIDREWR"/>
<sequence length="449" mass="51187">MEVDDVLQAQDLLKELEMQIVLLTGGCGKAKEPILTFPLGTSLDSVSDDVFRKILIYLTRISRSTRTDEEAPGFLVVVDGRRDRWASLKDLLVRIVANFPAELQKVYVLRPIGLMQATFANFGFLFGLGEIAKNVEIVLISTQDELHSFLDSRQLTVDLGGSLRYNHATWLRRRLVFEEAQDGVRKMRAKLKEFMEDMNRVTSVPSTNLQTLQAQLLSLRVSWDEKKKEMLVEEQRCETFLTDIPENIPSPSMIEDMRHISRLLGKLVDQRTAAEKNYKASRMMLEQEEQFLRQRLDQAQVVAEMQMLQEKVVQLPDLVDGAVPAQGLLQQLQRLLEYAKPWLASAEMMWAETERLANGHHRTVDLNNLAEELRQVHGQLSEVLSTKQTKLDTTLAMWTKLEKVLQWYEDGMYLLASQPAPKFQRRSAVDAALTAVEAHLDEGSAATTF</sequence>
<dbReference type="Pfam" id="PF13716">
    <property type="entry name" value="CRAL_TRIO_2"/>
    <property type="match status" value="1"/>
</dbReference>
<keyword evidence="1" id="KW-0344">Guanine-nucleotide releasing factor</keyword>
<keyword evidence="4" id="KW-1185">Reference proteome</keyword>
<dbReference type="AlphaFoldDB" id="A0A8C4QNQ7"/>
<dbReference type="Proteomes" id="UP000694388">
    <property type="component" value="Unplaced"/>
</dbReference>
<feature type="domain" description="CRAL-TRIO" evidence="2">
    <location>
        <begin position="9"/>
        <end position="167"/>
    </location>
</feature>
<dbReference type="InterPro" id="IPR051336">
    <property type="entry name" value="RhoGEF_Guanine_NuclExch_SF"/>
</dbReference>
<evidence type="ECO:0000256" key="1">
    <source>
        <dbReference type="ARBA" id="ARBA00022658"/>
    </source>
</evidence>
<dbReference type="Ensembl" id="ENSEBUT00000018646.1">
    <property type="protein sequence ID" value="ENSEBUP00000018070.1"/>
    <property type="gene ID" value="ENSEBUG00000011291.1"/>
</dbReference>
<dbReference type="GeneTree" id="ENSGT00940000168536"/>
<organism evidence="3 4">
    <name type="scientific">Eptatretus burgeri</name>
    <name type="common">Inshore hagfish</name>
    <dbReference type="NCBI Taxonomy" id="7764"/>
    <lineage>
        <taxon>Eukaryota</taxon>
        <taxon>Metazoa</taxon>
        <taxon>Chordata</taxon>
        <taxon>Craniata</taxon>
        <taxon>Vertebrata</taxon>
        <taxon>Cyclostomata</taxon>
        <taxon>Myxini</taxon>
        <taxon>Myxiniformes</taxon>
        <taxon>Myxinidae</taxon>
        <taxon>Eptatretinae</taxon>
        <taxon>Eptatretus</taxon>
    </lineage>
</organism>
<dbReference type="InterPro" id="IPR001251">
    <property type="entry name" value="CRAL-TRIO_dom"/>
</dbReference>
<dbReference type="PROSITE" id="PS50191">
    <property type="entry name" value="CRAL_TRIO"/>
    <property type="match status" value="1"/>
</dbReference>
<dbReference type="GO" id="GO:0005085">
    <property type="term" value="F:guanyl-nucleotide exchange factor activity"/>
    <property type="evidence" value="ECO:0007669"/>
    <property type="project" value="UniProtKB-KW"/>
</dbReference>
<name>A0A8C4QNQ7_EPTBU</name>